<feature type="domain" description="HTH tetR-type" evidence="5">
    <location>
        <begin position="9"/>
        <end position="69"/>
    </location>
</feature>
<evidence type="ECO:0000256" key="4">
    <source>
        <dbReference type="PROSITE-ProRule" id="PRU00335"/>
    </source>
</evidence>
<dbReference type="InterPro" id="IPR036271">
    <property type="entry name" value="Tet_transcr_reg_TetR-rel_C_sf"/>
</dbReference>
<reference evidence="6 7" key="1">
    <citation type="journal article" date="2021" name="MBio">
        <title>Poor Competitiveness of Bradyrhizobium in Pigeon Pea Root Colonization in Indian Soils.</title>
        <authorList>
            <person name="Chalasani D."/>
            <person name="Basu A."/>
            <person name="Pullabhotla S.V.S.R.N."/>
            <person name="Jorrin B."/>
            <person name="Neal A.L."/>
            <person name="Poole P.S."/>
            <person name="Podile A.R."/>
            <person name="Tkacz A."/>
        </authorList>
    </citation>
    <scope>NUCLEOTIDE SEQUENCE [LARGE SCALE GENOMIC DNA]</scope>
    <source>
        <strain evidence="6 7">HU12</strain>
    </source>
</reference>
<dbReference type="EMBL" id="JAEUAX010000002">
    <property type="protein sequence ID" value="MBW9109248.1"/>
    <property type="molecule type" value="Genomic_DNA"/>
</dbReference>
<dbReference type="InterPro" id="IPR001647">
    <property type="entry name" value="HTH_TetR"/>
</dbReference>
<dbReference type="SUPFAM" id="SSF46689">
    <property type="entry name" value="Homeodomain-like"/>
    <property type="match status" value="1"/>
</dbReference>
<dbReference type="InterPro" id="IPR050109">
    <property type="entry name" value="HTH-type_TetR-like_transc_reg"/>
</dbReference>
<dbReference type="Proteomes" id="UP000777440">
    <property type="component" value="Unassembled WGS sequence"/>
</dbReference>
<dbReference type="Pfam" id="PF00440">
    <property type="entry name" value="TetR_N"/>
    <property type="match status" value="1"/>
</dbReference>
<keyword evidence="2 4" id="KW-0238">DNA-binding</keyword>
<gene>
    <name evidence="6" type="ORF">JNB61_05660</name>
</gene>
<dbReference type="RefSeq" id="WP_220288840.1">
    <property type="nucleotide sequence ID" value="NZ_JAEUAX010000002.1"/>
</dbReference>
<sequence>MTERTYHHGNLRAALLERAWDVVDEEGADGLSLRQLARDVGVSHGASARHFRDKAALLDALAALGFARMNAALTDASTRPGPFSERFAAAGRAYIGFAVSHPAVLAVMYSAKHHPEASEELRTLSHVGMTGLVSLVAEGQEAGEVRAGPPERHALVAFASVHGVATLATDDLLNGVPWETAADAVIDFVRSGLQP</sequence>
<protein>
    <submittedName>
        <fullName evidence="6">TetR/AcrR family transcriptional regulator</fullName>
    </submittedName>
</protein>
<accession>A0ABS7HW51</accession>
<proteinExistence type="predicted"/>
<feature type="DNA-binding region" description="H-T-H motif" evidence="4">
    <location>
        <begin position="32"/>
        <end position="51"/>
    </location>
</feature>
<evidence type="ECO:0000256" key="2">
    <source>
        <dbReference type="ARBA" id="ARBA00023125"/>
    </source>
</evidence>
<dbReference type="PANTHER" id="PTHR30055">
    <property type="entry name" value="HTH-TYPE TRANSCRIPTIONAL REGULATOR RUTR"/>
    <property type="match status" value="1"/>
</dbReference>
<organism evidence="6 7">
    <name type="scientific">Microbacterium ureisolvens</name>
    <dbReference type="NCBI Taxonomy" id="2781186"/>
    <lineage>
        <taxon>Bacteria</taxon>
        <taxon>Bacillati</taxon>
        <taxon>Actinomycetota</taxon>
        <taxon>Actinomycetes</taxon>
        <taxon>Micrococcales</taxon>
        <taxon>Microbacteriaceae</taxon>
        <taxon>Microbacterium</taxon>
    </lineage>
</organism>
<keyword evidence="7" id="KW-1185">Reference proteome</keyword>
<keyword evidence="3" id="KW-0804">Transcription</keyword>
<keyword evidence="1" id="KW-0805">Transcription regulation</keyword>
<dbReference type="InterPro" id="IPR009057">
    <property type="entry name" value="Homeodomain-like_sf"/>
</dbReference>
<evidence type="ECO:0000313" key="6">
    <source>
        <dbReference type="EMBL" id="MBW9109248.1"/>
    </source>
</evidence>
<name>A0ABS7HW51_9MICO</name>
<dbReference type="PROSITE" id="PS50977">
    <property type="entry name" value="HTH_TETR_2"/>
    <property type="match status" value="1"/>
</dbReference>
<dbReference type="SUPFAM" id="SSF48498">
    <property type="entry name" value="Tetracyclin repressor-like, C-terminal domain"/>
    <property type="match status" value="1"/>
</dbReference>
<dbReference type="PANTHER" id="PTHR30055:SF220">
    <property type="entry name" value="TETR-FAMILY REGULATORY PROTEIN"/>
    <property type="match status" value="1"/>
</dbReference>
<comment type="caution">
    <text evidence="6">The sequence shown here is derived from an EMBL/GenBank/DDBJ whole genome shotgun (WGS) entry which is preliminary data.</text>
</comment>
<evidence type="ECO:0000259" key="5">
    <source>
        <dbReference type="PROSITE" id="PS50977"/>
    </source>
</evidence>
<dbReference type="Gene3D" id="1.10.357.10">
    <property type="entry name" value="Tetracycline Repressor, domain 2"/>
    <property type="match status" value="1"/>
</dbReference>
<evidence type="ECO:0000313" key="7">
    <source>
        <dbReference type="Proteomes" id="UP000777440"/>
    </source>
</evidence>
<evidence type="ECO:0000256" key="3">
    <source>
        <dbReference type="ARBA" id="ARBA00023163"/>
    </source>
</evidence>
<dbReference type="Pfam" id="PF13305">
    <property type="entry name" value="TetR_C_33"/>
    <property type="match status" value="1"/>
</dbReference>
<evidence type="ECO:0000256" key="1">
    <source>
        <dbReference type="ARBA" id="ARBA00023015"/>
    </source>
</evidence>
<dbReference type="InterPro" id="IPR025996">
    <property type="entry name" value="MT1864/Rv1816-like_C"/>
</dbReference>